<keyword evidence="1" id="KW-0175">Coiled coil</keyword>
<reference evidence="3 4" key="1">
    <citation type="journal article" date="2013" name="PLoS Genet.">
        <title>Genomic mechanisms accounting for the adaptation to parasitism in nematode-trapping fungi.</title>
        <authorList>
            <person name="Meerupati T."/>
            <person name="Andersson K.M."/>
            <person name="Friman E."/>
            <person name="Kumar D."/>
            <person name="Tunlid A."/>
            <person name="Ahren D."/>
        </authorList>
    </citation>
    <scope>NUCLEOTIDE SEQUENCE [LARGE SCALE GENOMIC DNA]</scope>
    <source>
        <strain evidence="3 4">CBS 200.50</strain>
    </source>
</reference>
<sequence>MKVSTQILAGLLLSSSALAAPHTMTRDAPEQVIPATPIKPSASSLQNAPVDTLHRRFQFKNNLDYIPADKQAKYDEMEGRFANMEKQFGNKEEKSAEMGKPIPVAINSNPTTTGSKPLNMGKPIGNATTVSPVTTGSNTPNIGEWVAELEKKLTDMEKKIADMEGKFVGENGKLMARFTFKNNLDYIPADKQAKYDEMEKKFGNMEERFTEKEKTTGVNVNSTLRTMESKRADMEKRFAELAKRLAEMEKRLIINGKTA</sequence>
<comment type="caution">
    <text evidence="3">The sequence shown here is derived from an EMBL/GenBank/DDBJ whole genome shotgun (WGS) entry which is preliminary data.</text>
</comment>
<protein>
    <submittedName>
        <fullName evidence="3">Uncharacterized protein</fullName>
    </submittedName>
</protein>
<evidence type="ECO:0000313" key="3">
    <source>
        <dbReference type="EMBL" id="EPS38502.1"/>
    </source>
</evidence>
<dbReference type="HOGENOM" id="CLU_1073709_0_0_1"/>
<dbReference type="EMBL" id="AQGS01000545">
    <property type="protein sequence ID" value="EPS38502.1"/>
    <property type="molecule type" value="Genomic_DNA"/>
</dbReference>
<organism evidence="3 4">
    <name type="scientific">Dactylellina haptotyla (strain CBS 200.50)</name>
    <name type="common">Nematode-trapping fungus</name>
    <name type="synonym">Monacrosporium haptotylum</name>
    <dbReference type="NCBI Taxonomy" id="1284197"/>
    <lineage>
        <taxon>Eukaryota</taxon>
        <taxon>Fungi</taxon>
        <taxon>Dikarya</taxon>
        <taxon>Ascomycota</taxon>
        <taxon>Pezizomycotina</taxon>
        <taxon>Orbiliomycetes</taxon>
        <taxon>Orbiliales</taxon>
        <taxon>Orbiliaceae</taxon>
        <taxon>Dactylellina</taxon>
    </lineage>
</organism>
<feature type="signal peptide" evidence="2">
    <location>
        <begin position="1"/>
        <end position="19"/>
    </location>
</feature>
<proteinExistence type="predicted"/>
<keyword evidence="2" id="KW-0732">Signal</keyword>
<gene>
    <name evidence="3" type="ORF">H072_7723</name>
</gene>
<evidence type="ECO:0000256" key="1">
    <source>
        <dbReference type="SAM" id="Coils"/>
    </source>
</evidence>
<feature type="chain" id="PRO_5004548580" evidence="2">
    <location>
        <begin position="20"/>
        <end position="259"/>
    </location>
</feature>
<reference evidence="4" key="2">
    <citation type="submission" date="2013-04" db="EMBL/GenBank/DDBJ databases">
        <title>Genomic mechanisms accounting for the adaptation to parasitism in nematode-trapping fungi.</title>
        <authorList>
            <person name="Ahren D.G."/>
        </authorList>
    </citation>
    <scope>NUCLEOTIDE SEQUENCE [LARGE SCALE GENOMIC DNA]</scope>
    <source>
        <strain evidence="4">CBS 200.50</strain>
    </source>
</reference>
<dbReference type="AlphaFoldDB" id="S8BTD7"/>
<evidence type="ECO:0000313" key="4">
    <source>
        <dbReference type="Proteomes" id="UP000015100"/>
    </source>
</evidence>
<evidence type="ECO:0000256" key="2">
    <source>
        <dbReference type="SAM" id="SignalP"/>
    </source>
</evidence>
<accession>S8BTD7</accession>
<feature type="coiled-coil region" evidence="1">
    <location>
        <begin position="195"/>
        <end position="251"/>
    </location>
</feature>
<name>S8BTD7_DACHA</name>
<dbReference type="Proteomes" id="UP000015100">
    <property type="component" value="Unassembled WGS sequence"/>
</dbReference>
<keyword evidence="4" id="KW-1185">Reference proteome</keyword>